<protein>
    <submittedName>
        <fullName evidence="2">Uncharacterized protein</fullName>
    </submittedName>
</protein>
<dbReference type="STRING" id="411483.FAEPRAA2165_02490"/>
<comment type="caution">
    <text evidence="2">The sequence shown here is derived from an EMBL/GenBank/DDBJ whole genome shotgun (WGS) entry which is preliminary data.</text>
</comment>
<sequence>MGIIAHSGSLRAAGRGKWHNSAKLEKSACVLKKRLKACFVCAKQVFRLV</sequence>
<dbReference type="PATRIC" id="fig|411483.3.peg.1859"/>
<feature type="region of interest" description="Disordered" evidence="1">
    <location>
        <begin position="1"/>
        <end position="20"/>
    </location>
</feature>
<evidence type="ECO:0000256" key="1">
    <source>
        <dbReference type="SAM" id="MobiDB-lite"/>
    </source>
</evidence>
<name>C7H854_FAED2</name>
<keyword evidence="3" id="KW-1185">Reference proteome</keyword>
<gene>
    <name evidence="2" type="ORF">FAEPRAA2165_02490</name>
</gene>
<dbReference type="AlphaFoldDB" id="C7H854"/>
<accession>C7H854</accession>
<organism evidence="2 3">
    <name type="scientific">Faecalibacterium duncaniae (strain DSM 17677 / JCM 31915 / A2-165)</name>
    <name type="common">Faecalibacterium prausnitzii</name>
    <dbReference type="NCBI Taxonomy" id="411483"/>
    <lineage>
        <taxon>Bacteria</taxon>
        <taxon>Bacillati</taxon>
        <taxon>Bacillota</taxon>
        <taxon>Clostridia</taxon>
        <taxon>Eubacteriales</taxon>
        <taxon>Oscillospiraceae</taxon>
        <taxon>Faecalibacterium</taxon>
    </lineage>
</organism>
<evidence type="ECO:0000313" key="2">
    <source>
        <dbReference type="EMBL" id="EEU95936.1"/>
    </source>
</evidence>
<reference evidence="2" key="1">
    <citation type="submission" date="2009-08" db="EMBL/GenBank/DDBJ databases">
        <authorList>
            <person name="Weinstock G."/>
            <person name="Sodergren E."/>
            <person name="Clifton S."/>
            <person name="Fulton L."/>
            <person name="Fulton B."/>
            <person name="Courtney L."/>
            <person name="Fronick C."/>
            <person name="Harrison M."/>
            <person name="Strong C."/>
            <person name="Farmer C."/>
            <person name="Delahaunty K."/>
            <person name="Markovic C."/>
            <person name="Hall O."/>
            <person name="Minx P."/>
            <person name="Tomlinson C."/>
            <person name="Mitreva M."/>
            <person name="Nelson J."/>
            <person name="Hou S."/>
            <person name="Wollam A."/>
            <person name="Pepin K.H."/>
            <person name="Johnson M."/>
            <person name="Bhonagiri V."/>
            <person name="Nash W.E."/>
            <person name="Warren W."/>
            <person name="Chinwalla A."/>
            <person name="Mardis E.R."/>
            <person name="Wilson R.K."/>
        </authorList>
    </citation>
    <scope>NUCLEOTIDE SEQUENCE [LARGE SCALE GENOMIC DNA]</scope>
    <source>
        <strain evidence="2">A2-165</strain>
    </source>
</reference>
<dbReference type="Proteomes" id="UP000004619">
    <property type="component" value="Unassembled WGS sequence"/>
</dbReference>
<dbReference type="EMBL" id="ACOP02000069">
    <property type="protein sequence ID" value="EEU95936.1"/>
    <property type="molecule type" value="Genomic_DNA"/>
</dbReference>
<dbReference type="HOGENOM" id="CLU_3135882_0_0_9"/>
<evidence type="ECO:0000313" key="3">
    <source>
        <dbReference type="Proteomes" id="UP000004619"/>
    </source>
</evidence>
<proteinExistence type="predicted"/>